<organism evidence="3 4">
    <name type="scientific">Rhododendron williamsianum</name>
    <dbReference type="NCBI Taxonomy" id="262921"/>
    <lineage>
        <taxon>Eukaryota</taxon>
        <taxon>Viridiplantae</taxon>
        <taxon>Streptophyta</taxon>
        <taxon>Embryophyta</taxon>
        <taxon>Tracheophyta</taxon>
        <taxon>Spermatophyta</taxon>
        <taxon>Magnoliopsida</taxon>
        <taxon>eudicotyledons</taxon>
        <taxon>Gunneridae</taxon>
        <taxon>Pentapetalae</taxon>
        <taxon>asterids</taxon>
        <taxon>Ericales</taxon>
        <taxon>Ericaceae</taxon>
        <taxon>Ericoideae</taxon>
        <taxon>Rhodoreae</taxon>
        <taxon>Rhododendron</taxon>
    </lineage>
</organism>
<protein>
    <submittedName>
        <fullName evidence="3">Uncharacterized protein</fullName>
    </submittedName>
</protein>
<dbReference type="EMBL" id="QEFC01003779">
    <property type="protein sequence ID" value="KAE9446296.1"/>
    <property type="molecule type" value="Genomic_DNA"/>
</dbReference>
<dbReference type="PANTHER" id="PTHR31147">
    <property type="entry name" value="ACYL TRANSFERASE 4"/>
    <property type="match status" value="1"/>
</dbReference>
<dbReference type="Gene3D" id="3.30.559.10">
    <property type="entry name" value="Chloramphenicol acetyltransferase-like domain"/>
    <property type="match status" value="1"/>
</dbReference>
<reference evidence="3 4" key="1">
    <citation type="journal article" date="2019" name="Genome Biol. Evol.">
        <title>The Rhododendron genome and chromosomal organization provide insight into shared whole-genome duplications across the heath family (Ericaceae).</title>
        <authorList>
            <person name="Soza V.L."/>
            <person name="Lindsley D."/>
            <person name="Waalkes A."/>
            <person name="Ramage E."/>
            <person name="Patwardhan R.P."/>
            <person name="Burton J.N."/>
            <person name="Adey A."/>
            <person name="Kumar A."/>
            <person name="Qiu R."/>
            <person name="Shendure J."/>
            <person name="Hall B."/>
        </authorList>
    </citation>
    <scope>NUCLEOTIDE SEQUENCE [LARGE SCALE GENOMIC DNA]</scope>
    <source>
        <strain evidence="3">RSF 1966-606</strain>
    </source>
</reference>
<keyword evidence="2" id="KW-0808">Transferase</keyword>
<dbReference type="Pfam" id="PF02458">
    <property type="entry name" value="Transferase"/>
    <property type="match status" value="1"/>
</dbReference>
<comment type="similarity">
    <text evidence="1">Belongs to the plant acyltransferase family.</text>
</comment>
<evidence type="ECO:0000256" key="1">
    <source>
        <dbReference type="ARBA" id="ARBA00009861"/>
    </source>
</evidence>
<dbReference type="PANTHER" id="PTHR31147:SF66">
    <property type="entry name" value="OS05G0315700 PROTEIN"/>
    <property type="match status" value="1"/>
</dbReference>
<feature type="non-terminal residue" evidence="3">
    <location>
        <position position="1"/>
    </location>
</feature>
<dbReference type="AlphaFoldDB" id="A0A6A4KC26"/>
<evidence type="ECO:0000313" key="4">
    <source>
        <dbReference type="Proteomes" id="UP000428333"/>
    </source>
</evidence>
<dbReference type="OrthoDB" id="444127at2759"/>
<evidence type="ECO:0000313" key="3">
    <source>
        <dbReference type="EMBL" id="KAE9446296.1"/>
    </source>
</evidence>
<dbReference type="GO" id="GO:0016740">
    <property type="term" value="F:transferase activity"/>
    <property type="evidence" value="ECO:0007669"/>
    <property type="project" value="UniProtKB-KW"/>
</dbReference>
<dbReference type="InterPro" id="IPR050898">
    <property type="entry name" value="Plant_acyltransferase"/>
</dbReference>
<name>A0A6A4KC26_9ERIC</name>
<proteinExistence type="inferred from homology"/>
<gene>
    <name evidence="3" type="ORF">C3L33_21806</name>
</gene>
<comment type="caution">
    <text evidence="3">The sequence shown here is derived from an EMBL/GenBank/DDBJ whole genome shotgun (WGS) entry which is preliminary data.</text>
</comment>
<evidence type="ECO:0000256" key="2">
    <source>
        <dbReference type="ARBA" id="ARBA00022679"/>
    </source>
</evidence>
<keyword evidence="4" id="KW-1185">Reference proteome</keyword>
<sequence>MIRKAPPIRLEIAFENSLNVVVVVVREGLAKALSFYYSFAGRLVEGPGRKLLVDCTSEGVLFVEADAEVELNRLGDAILPGSPVLEELLHGVPGSDGILGCPLLLLQVELAT</sequence>
<dbReference type="GO" id="GO:0009723">
    <property type="term" value="P:response to ethylene"/>
    <property type="evidence" value="ECO:0007669"/>
    <property type="project" value="UniProtKB-ARBA"/>
</dbReference>
<dbReference type="Proteomes" id="UP000428333">
    <property type="component" value="Linkage Group LG13"/>
</dbReference>
<dbReference type="InterPro" id="IPR023213">
    <property type="entry name" value="CAT-like_dom_sf"/>
</dbReference>
<accession>A0A6A4KC26</accession>